<dbReference type="SUPFAM" id="SSF53850">
    <property type="entry name" value="Periplasmic binding protein-like II"/>
    <property type="match status" value="1"/>
</dbReference>
<proteinExistence type="predicted"/>
<sequence length="318" mass="35582">MEISIKLAVRDWDFITPLVLGDVRSNRFNLELHRVNALENNLATDPRYDGGEMSLSRYAQSRARGDTSIVGIPYFIMRGFRQHCIITTAASPLTELRALAGKRIGMTGWQDSGNTWTRALLRREGVEIADAEWFVGRLSEDHPIQDRLNGFGRPGRISTAPGERPLVDLLREGALDAVFTPFMPAGFFEPGSGLRTLQPDCRAAEVAYFKEVGYMPGIHLLGLKPAIVAEHPWIPQALGALFAESSRVWMEKRMKYADTTPWILDEIRQSARDLPGNWNANGFKANERMLTDFCQELHAQEITSNLLNPAELFPGEAA</sequence>
<comment type="caution">
    <text evidence="1">The sequence shown here is derived from an EMBL/GenBank/DDBJ whole genome shotgun (WGS) entry which is preliminary data.</text>
</comment>
<dbReference type="EMBL" id="JBHSMX010000065">
    <property type="protein sequence ID" value="MFC5523548.1"/>
    <property type="molecule type" value="Genomic_DNA"/>
</dbReference>
<name>A0ABW0QFY0_9BURK</name>
<evidence type="ECO:0000313" key="1">
    <source>
        <dbReference type="EMBL" id="MFC5523548.1"/>
    </source>
</evidence>
<protein>
    <submittedName>
        <fullName evidence="1">Nitrate ABC transporter substrate-binding protein</fullName>
    </submittedName>
</protein>
<gene>
    <name evidence="1" type="ORF">ACFPP7_21910</name>
</gene>
<evidence type="ECO:0000313" key="2">
    <source>
        <dbReference type="Proteomes" id="UP001596084"/>
    </source>
</evidence>
<dbReference type="Proteomes" id="UP001596084">
    <property type="component" value="Unassembled WGS sequence"/>
</dbReference>
<reference evidence="2" key="1">
    <citation type="journal article" date="2019" name="Int. J. Syst. Evol. Microbiol.">
        <title>The Global Catalogue of Microorganisms (GCM) 10K type strain sequencing project: providing services to taxonomists for standard genome sequencing and annotation.</title>
        <authorList>
            <consortium name="The Broad Institute Genomics Platform"/>
            <consortium name="The Broad Institute Genome Sequencing Center for Infectious Disease"/>
            <person name="Wu L."/>
            <person name="Ma J."/>
        </authorList>
    </citation>
    <scope>NUCLEOTIDE SEQUENCE [LARGE SCALE GENOMIC DNA]</scope>
    <source>
        <strain evidence="2">CGMCC 4.7277</strain>
    </source>
</reference>
<dbReference type="RefSeq" id="WP_245660677.1">
    <property type="nucleotide sequence ID" value="NZ_JBHSMX010000065.1"/>
</dbReference>
<accession>A0ABW0QFY0</accession>
<dbReference type="Gene3D" id="3.40.190.10">
    <property type="entry name" value="Periplasmic binding protein-like II"/>
    <property type="match status" value="1"/>
</dbReference>
<keyword evidence="2" id="KW-1185">Reference proteome</keyword>
<organism evidence="1 2">
    <name type="scientific">Polaromonas jejuensis</name>
    <dbReference type="NCBI Taxonomy" id="457502"/>
    <lineage>
        <taxon>Bacteria</taxon>
        <taxon>Pseudomonadati</taxon>
        <taxon>Pseudomonadota</taxon>
        <taxon>Betaproteobacteria</taxon>
        <taxon>Burkholderiales</taxon>
        <taxon>Comamonadaceae</taxon>
        <taxon>Polaromonas</taxon>
    </lineage>
</organism>